<keyword evidence="2" id="KW-1185">Reference proteome</keyword>
<name>A0A9X4RVK8_9FLAO</name>
<dbReference type="Pfam" id="PF14054">
    <property type="entry name" value="DUF4249"/>
    <property type="match status" value="1"/>
</dbReference>
<accession>A0A9X4RVK8</accession>
<organism evidence="1 2">
    <name type="scientific">Profundicola chukchiensis</name>
    <dbReference type="NCBI Taxonomy" id="2961959"/>
    <lineage>
        <taxon>Bacteria</taxon>
        <taxon>Pseudomonadati</taxon>
        <taxon>Bacteroidota</taxon>
        <taxon>Flavobacteriia</taxon>
        <taxon>Flavobacteriales</taxon>
        <taxon>Weeksellaceae</taxon>
        <taxon>Profundicola</taxon>
    </lineage>
</organism>
<dbReference type="PROSITE" id="PS51257">
    <property type="entry name" value="PROKAR_LIPOPROTEIN"/>
    <property type="match status" value="1"/>
</dbReference>
<protein>
    <submittedName>
        <fullName evidence="1">DUF4249 domain-containing protein</fullName>
    </submittedName>
</protein>
<dbReference type="InterPro" id="IPR025345">
    <property type="entry name" value="DUF4249"/>
</dbReference>
<dbReference type="RefSeq" id="WP_304421122.1">
    <property type="nucleotide sequence ID" value="NZ_JANCMU010000007.1"/>
</dbReference>
<dbReference type="AlphaFoldDB" id="A0A9X4RVK8"/>
<reference evidence="1" key="1">
    <citation type="submission" date="2022-07" db="EMBL/GenBank/DDBJ databases">
        <title>Description and genome-wide analysis of Profundicola chukchiensis gen. nov., sp. nov., marine bacteria isolated from bottom sediments of the Chukchi Sea.</title>
        <authorList>
            <person name="Romanenko L."/>
            <person name="Otstavnykh N."/>
            <person name="Kurilenko V."/>
            <person name="Eremeev V."/>
            <person name="Velansky P."/>
            <person name="Mikhailov V."/>
            <person name="Isaeva M."/>
        </authorList>
    </citation>
    <scope>NUCLEOTIDE SEQUENCE</scope>
    <source>
        <strain evidence="1">KMM 9713</strain>
    </source>
</reference>
<evidence type="ECO:0000313" key="2">
    <source>
        <dbReference type="Proteomes" id="UP001152599"/>
    </source>
</evidence>
<gene>
    <name evidence="1" type="ORF">NMK71_10265</name>
</gene>
<evidence type="ECO:0000313" key="1">
    <source>
        <dbReference type="EMBL" id="MDG4946801.1"/>
    </source>
</evidence>
<proteinExistence type="predicted"/>
<dbReference type="EMBL" id="JANCMU010000007">
    <property type="protein sequence ID" value="MDG4946801.1"/>
    <property type="molecule type" value="Genomic_DNA"/>
</dbReference>
<comment type="caution">
    <text evidence="1">The sequence shown here is derived from an EMBL/GenBank/DDBJ whole genome shotgun (WGS) entry which is preliminary data.</text>
</comment>
<sequence length="265" mass="29779">MKFQHILLVCLSFFTLISCEKEIDIEVDDTTPKLVIEAMMSDRQGDAVVLLSLSRNLNDASEPTKVSDAEVSIKAIDNDEVFILNQIEEGVYQNESLVGEPGKTYRLEVQLSDGSAFSSLQSMPRKVELTDVTYRERDVAFQDEEDDPVFEFQPIFLDPAGEDNYYQFIVKRNGVKEKDIFIKEDQGFDGLENSQKFSIEANYADVINIDMHNINESAYEYLLGVKLNLSQSTATPTNPTSNITGDALGYFKVFSAGNALEFSLE</sequence>
<dbReference type="Proteomes" id="UP001152599">
    <property type="component" value="Unassembled WGS sequence"/>
</dbReference>